<protein>
    <submittedName>
        <fullName evidence="2">Uncharacterized protein</fullName>
    </submittedName>
</protein>
<accession>A0A1V4I4Y2</accession>
<feature type="transmembrane region" description="Helical" evidence="1">
    <location>
        <begin position="7"/>
        <end position="25"/>
    </location>
</feature>
<proteinExistence type="predicted"/>
<dbReference type="RefSeq" id="WP_079413680.1">
    <property type="nucleotide sequence ID" value="NZ_MZGW01000016.1"/>
</dbReference>
<dbReference type="Proteomes" id="UP000190140">
    <property type="component" value="Unassembled WGS sequence"/>
</dbReference>
<dbReference type="EMBL" id="MZGW01000016">
    <property type="protein sequence ID" value="OPJ54655.1"/>
    <property type="molecule type" value="Genomic_DNA"/>
</dbReference>
<name>A0A1V4I4Y2_9FIRM</name>
<keyword evidence="1" id="KW-0812">Transmembrane</keyword>
<comment type="caution">
    <text evidence="2">The sequence shown here is derived from an EMBL/GenBank/DDBJ whole genome shotgun (WGS) entry which is preliminary data.</text>
</comment>
<evidence type="ECO:0000313" key="3">
    <source>
        <dbReference type="Proteomes" id="UP000190140"/>
    </source>
</evidence>
<organism evidence="2 3">
    <name type="scientific">Alkalithermobacter paradoxus</name>
    <dbReference type="NCBI Taxonomy" id="29349"/>
    <lineage>
        <taxon>Bacteria</taxon>
        <taxon>Bacillati</taxon>
        <taxon>Bacillota</taxon>
        <taxon>Clostridia</taxon>
        <taxon>Peptostreptococcales</taxon>
        <taxon>Tepidibacteraceae</taxon>
        <taxon>Alkalithermobacter</taxon>
    </lineage>
</organism>
<keyword evidence="1" id="KW-0472">Membrane</keyword>
<dbReference type="AlphaFoldDB" id="A0A1V4I4Y2"/>
<keyword evidence="1" id="KW-1133">Transmembrane helix</keyword>
<dbReference type="STRING" id="29349.CLOTH_20400"/>
<dbReference type="OrthoDB" id="2083007at2"/>
<evidence type="ECO:0000256" key="1">
    <source>
        <dbReference type="SAM" id="Phobius"/>
    </source>
</evidence>
<gene>
    <name evidence="2" type="ORF">CLOTH_20400</name>
</gene>
<evidence type="ECO:0000313" key="2">
    <source>
        <dbReference type="EMBL" id="OPJ54655.1"/>
    </source>
</evidence>
<keyword evidence="3" id="KW-1185">Reference proteome</keyword>
<sequence length="154" mass="18187">MKNKIMLFIGVLTILIVAIYTYYHFSNSSNIIMNFGESNNWRIEAFMQNNKDIYIFRPTLYPKFYPDNSLELEVIWNLDEKLSIDHVNSPELTSIYSFSETQAKHLPDIPLQNFNFLNGNRKEILRLLSQSSIEIVWRQGDGEIQKETIKINYK</sequence>
<reference evidence="2 3" key="1">
    <citation type="submission" date="2017-03" db="EMBL/GenBank/DDBJ databases">
        <title>Genome sequence of Clostridium thermoalcaliphilum DSM 7309.</title>
        <authorList>
            <person name="Poehlein A."/>
            <person name="Daniel R."/>
        </authorList>
    </citation>
    <scope>NUCLEOTIDE SEQUENCE [LARGE SCALE GENOMIC DNA]</scope>
    <source>
        <strain evidence="2 3">DSM 7309</strain>
    </source>
</reference>